<dbReference type="EMBL" id="AZEF01000061">
    <property type="protein sequence ID" value="KRL00164.1"/>
    <property type="molecule type" value="Genomic_DNA"/>
</dbReference>
<reference evidence="1 2" key="1">
    <citation type="journal article" date="2015" name="Genome Announc.">
        <title>Expanding the biotechnology potential of lactobacilli through comparative genomics of 213 strains and associated genera.</title>
        <authorList>
            <person name="Sun Z."/>
            <person name="Harris H.M."/>
            <person name="McCann A."/>
            <person name="Guo C."/>
            <person name="Argimon S."/>
            <person name="Zhang W."/>
            <person name="Yang X."/>
            <person name="Jeffery I.B."/>
            <person name="Cooney J.C."/>
            <person name="Kagawa T.F."/>
            <person name="Liu W."/>
            <person name="Song Y."/>
            <person name="Salvetti E."/>
            <person name="Wrobel A."/>
            <person name="Rasinkangas P."/>
            <person name="Parkhill J."/>
            <person name="Rea M.C."/>
            <person name="O'Sullivan O."/>
            <person name="Ritari J."/>
            <person name="Douillard F.P."/>
            <person name="Paul Ross R."/>
            <person name="Yang R."/>
            <person name="Briner A.E."/>
            <person name="Felis G.E."/>
            <person name="de Vos W.M."/>
            <person name="Barrangou R."/>
            <person name="Klaenhammer T.R."/>
            <person name="Caufield P.W."/>
            <person name="Cui Y."/>
            <person name="Zhang H."/>
            <person name="O'Toole P.W."/>
        </authorList>
    </citation>
    <scope>NUCLEOTIDE SEQUENCE [LARGE SCALE GENOMIC DNA]</scope>
    <source>
        <strain evidence="1 2">DSM 19910</strain>
    </source>
</reference>
<proteinExistence type="predicted"/>
<gene>
    <name evidence="1" type="ORF">FC81_GL000544</name>
</gene>
<sequence>MDKLALKLGINSVDYTITKVSLAGQFKGEFIELTVSEHLSKSDIYSFSKLIVDNKVYLFYGTSKPKNMDGTVLKFKLVTQHE</sequence>
<dbReference type="RefSeq" id="WP_057746837.1">
    <property type="nucleotide sequence ID" value="NZ_AZEF01000061.1"/>
</dbReference>
<accession>A0A0R1M368</accession>
<evidence type="ECO:0000313" key="2">
    <source>
        <dbReference type="Proteomes" id="UP000051621"/>
    </source>
</evidence>
<keyword evidence="2" id="KW-1185">Reference proteome</keyword>
<dbReference type="AlphaFoldDB" id="A0A0R1M368"/>
<comment type="caution">
    <text evidence="1">The sequence shown here is derived from an EMBL/GenBank/DDBJ whole genome shotgun (WGS) entry which is preliminary data.</text>
</comment>
<organism evidence="1 2">
    <name type="scientific">Liquorilactobacillus capillatus DSM 19910</name>
    <dbReference type="NCBI Taxonomy" id="1423731"/>
    <lineage>
        <taxon>Bacteria</taxon>
        <taxon>Bacillati</taxon>
        <taxon>Bacillota</taxon>
        <taxon>Bacilli</taxon>
        <taxon>Lactobacillales</taxon>
        <taxon>Lactobacillaceae</taxon>
        <taxon>Liquorilactobacillus</taxon>
    </lineage>
</organism>
<evidence type="ECO:0000313" key="1">
    <source>
        <dbReference type="EMBL" id="KRL00164.1"/>
    </source>
</evidence>
<dbReference type="Proteomes" id="UP000051621">
    <property type="component" value="Unassembled WGS sequence"/>
</dbReference>
<protein>
    <submittedName>
        <fullName evidence="1">Uncharacterized protein</fullName>
    </submittedName>
</protein>
<dbReference type="PATRIC" id="fig|1423731.3.peg.558"/>
<name>A0A0R1M368_9LACO</name>